<dbReference type="InterPro" id="IPR008547">
    <property type="entry name" value="DUF829_TMEM53"/>
</dbReference>
<evidence type="ECO:0000256" key="4">
    <source>
        <dbReference type="ARBA" id="ARBA00023136"/>
    </source>
</evidence>
<dbReference type="EMBL" id="KZ613490">
    <property type="protein sequence ID" value="PMD19336.1"/>
    <property type="molecule type" value="Genomic_DNA"/>
</dbReference>
<dbReference type="OrthoDB" id="77878at2759"/>
<keyword evidence="8" id="KW-1185">Reference proteome</keyword>
<organism evidence="7 8">
    <name type="scientific">Hyaloscypha hepaticicola</name>
    <dbReference type="NCBI Taxonomy" id="2082293"/>
    <lineage>
        <taxon>Eukaryota</taxon>
        <taxon>Fungi</taxon>
        <taxon>Dikarya</taxon>
        <taxon>Ascomycota</taxon>
        <taxon>Pezizomycotina</taxon>
        <taxon>Leotiomycetes</taxon>
        <taxon>Helotiales</taxon>
        <taxon>Hyaloscyphaceae</taxon>
        <taxon>Hyaloscypha</taxon>
    </lineage>
</organism>
<proteinExistence type="predicted"/>
<evidence type="ECO:0000256" key="6">
    <source>
        <dbReference type="ARBA" id="ARBA00037847"/>
    </source>
</evidence>
<keyword evidence="5" id="KW-0539">Nucleus</keyword>
<evidence type="ECO:0000313" key="7">
    <source>
        <dbReference type="EMBL" id="PMD19336.1"/>
    </source>
</evidence>
<dbReference type="PANTHER" id="PTHR12265">
    <property type="entry name" value="TRANSMEMBRANE PROTEIN 53"/>
    <property type="match status" value="1"/>
</dbReference>
<dbReference type="PANTHER" id="PTHR12265:SF30">
    <property type="entry name" value="TRANSMEMBRANE PROTEIN 53"/>
    <property type="match status" value="1"/>
</dbReference>
<reference evidence="7 8" key="1">
    <citation type="submission" date="2016-05" db="EMBL/GenBank/DDBJ databases">
        <title>A degradative enzymes factory behind the ericoid mycorrhizal symbiosis.</title>
        <authorList>
            <consortium name="DOE Joint Genome Institute"/>
            <person name="Martino E."/>
            <person name="Morin E."/>
            <person name="Grelet G."/>
            <person name="Kuo A."/>
            <person name="Kohler A."/>
            <person name="Daghino S."/>
            <person name="Barry K."/>
            <person name="Choi C."/>
            <person name="Cichocki N."/>
            <person name="Clum A."/>
            <person name="Copeland A."/>
            <person name="Hainaut M."/>
            <person name="Haridas S."/>
            <person name="Labutti K."/>
            <person name="Lindquist E."/>
            <person name="Lipzen A."/>
            <person name="Khouja H.-R."/>
            <person name="Murat C."/>
            <person name="Ohm R."/>
            <person name="Olson A."/>
            <person name="Spatafora J."/>
            <person name="Veneault-Fourrey C."/>
            <person name="Henrissat B."/>
            <person name="Grigoriev I."/>
            <person name="Martin F."/>
            <person name="Perotto S."/>
        </authorList>
    </citation>
    <scope>NUCLEOTIDE SEQUENCE [LARGE SCALE GENOMIC DNA]</scope>
    <source>
        <strain evidence="7 8">UAMH 7357</strain>
    </source>
</reference>
<evidence type="ECO:0000256" key="1">
    <source>
        <dbReference type="ARBA" id="ARBA00004126"/>
    </source>
</evidence>
<dbReference type="Proteomes" id="UP000235672">
    <property type="component" value="Unassembled WGS sequence"/>
</dbReference>
<comment type="subcellular location">
    <subcellularLocation>
        <location evidence="6">Endomembrane system</location>
        <topology evidence="6">Single-pass membrane protein</topology>
    </subcellularLocation>
    <subcellularLocation>
        <location evidence="1">Nucleus membrane</location>
    </subcellularLocation>
</comment>
<evidence type="ECO:0008006" key="9">
    <source>
        <dbReference type="Google" id="ProtNLM"/>
    </source>
</evidence>
<evidence type="ECO:0000256" key="2">
    <source>
        <dbReference type="ARBA" id="ARBA00022692"/>
    </source>
</evidence>
<accession>A0A2J6PZL1</accession>
<dbReference type="AlphaFoldDB" id="A0A2J6PZL1"/>
<keyword evidence="3" id="KW-1133">Transmembrane helix</keyword>
<sequence length="231" mass="26332">MEKDGSGTAVESCRSSTYTFEDDIKHSFSLERTISIRSFETFQSTYSTSPSLVLLFSWTGAQQRHISKYISGYAKLFPTSPVLVIETSLKDLVMRSSAEKQRNLQRTIDLMIKSGLSNGNILIHCFSDGGSNKAVEFAEAYHARIGHKLPCQALCLDSTPRVYLFSEKDDMIYWRDVERHGVEAARNGVRTMLVRFRNSGHCNHVKEDEKKYWGAMREVWEMRDLEIGVAL</sequence>
<dbReference type="Pfam" id="PF05705">
    <property type="entry name" value="DUF829"/>
    <property type="match status" value="1"/>
</dbReference>
<evidence type="ECO:0000256" key="3">
    <source>
        <dbReference type="ARBA" id="ARBA00022989"/>
    </source>
</evidence>
<evidence type="ECO:0000256" key="5">
    <source>
        <dbReference type="ARBA" id="ARBA00023242"/>
    </source>
</evidence>
<gene>
    <name evidence="7" type="ORF">NA56DRAFT_575642</name>
</gene>
<keyword evidence="2" id="KW-0812">Transmembrane</keyword>
<name>A0A2J6PZL1_9HELO</name>
<dbReference type="GO" id="GO:0031965">
    <property type="term" value="C:nuclear membrane"/>
    <property type="evidence" value="ECO:0007669"/>
    <property type="project" value="UniProtKB-SubCell"/>
</dbReference>
<evidence type="ECO:0000313" key="8">
    <source>
        <dbReference type="Proteomes" id="UP000235672"/>
    </source>
</evidence>
<protein>
    <recommendedName>
        <fullName evidence="9">DUF829-domain-containing protein</fullName>
    </recommendedName>
</protein>
<keyword evidence="4" id="KW-0472">Membrane</keyword>